<dbReference type="Gene3D" id="1.25.40.10">
    <property type="entry name" value="Tetratricopeptide repeat domain"/>
    <property type="match status" value="1"/>
</dbReference>
<dbReference type="GeneID" id="115464938"/>
<proteinExistence type="predicted"/>
<evidence type="ECO:0000313" key="5">
    <source>
        <dbReference type="RefSeq" id="XP_030051188.1"/>
    </source>
</evidence>
<keyword evidence="1" id="KW-0802">TPR repeat</keyword>
<keyword evidence="3" id="KW-1185">Reference proteome</keyword>
<dbReference type="RefSeq" id="XP_030051188.1">
    <property type="nucleotide sequence ID" value="XM_030195328.1"/>
</dbReference>
<gene>
    <name evidence="4 5 6 7" type="primary">FKBPL</name>
</gene>
<feature type="repeat" description="TPR" evidence="1">
    <location>
        <begin position="183"/>
        <end position="216"/>
    </location>
</feature>
<dbReference type="Proteomes" id="UP000515156">
    <property type="component" value="Chromosome 3"/>
</dbReference>
<dbReference type="OrthoDB" id="433738at2759"/>
<evidence type="ECO:0000313" key="7">
    <source>
        <dbReference type="RefSeq" id="XP_030051190.1"/>
    </source>
</evidence>
<dbReference type="PANTHER" id="PTHR46512:SF10">
    <property type="entry name" value="FK506-BINDING PROTEIN-LIKE"/>
    <property type="match status" value="1"/>
</dbReference>
<dbReference type="InterPro" id="IPR050754">
    <property type="entry name" value="FKBP4/5/8-like"/>
</dbReference>
<dbReference type="Gene3D" id="3.10.50.40">
    <property type="match status" value="1"/>
</dbReference>
<dbReference type="RefSeq" id="XP_030051190.1">
    <property type="nucleotide sequence ID" value="XM_030195330.1"/>
</dbReference>
<dbReference type="KEGG" id="muo:115464938"/>
<dbReference type="GO" id="GO:0003755">
    <property type="term" value="F:peptidyl-prolyl cis-trans isomerase activity"/>
    <property type="evidence" value="ECO:0007669"/>
    <property type="project" value="InterPro"/>
</dbReference>
<evidence type="ECO:0000313" key="3">
    <source>
        <dbReference type="Proteomes" id="UP000515156"/>
    </source>
</evidence>
<protein>
    <submittedName>
        <fullName evidence="4 5">FK506-binding protein-like</fullName>
    </submittedName>
</protein>
<dbReference type="InterPro" id="IPR046357">
    <property type="entry name" value="PPIase_dom_sf"/>
</dbReference>
<dbReference type="RefSeq" id="XP_030051187.1">
    <property type="nucleotide sequence ID" value="XM_030195327.1"/>
</dbReference>
<dbReference type="RefSeq" id="XP_030051189.1">
    <property type="nucleotide sequence ID" value="XM_030195329.1"/>
</dbReference>
<dbReference type="InterPro" id="IPR019734">
    <property type="entry name" value="TPR_rpt"/>
</dbReference>
<dbReference type="PANTHER" id="PTHR46512">
    <property type="entry name" value="PEPTIDYLPROLYL ISOMERASE"/>
    <property type="match status" value="1"/>
</dbReference>
<name>A0A6P7X6F9_9AMPH</name>
<dbReference type="CTD" id="63943"/>
<evidence type="ECO:0000313" key="4">
    <source>
        <dbReference type="RefSeq" id="XP_030051187.1"/>
    </source>
</evidence>
<dbReference type="Pfam" id="PF13181">
    <property type="entry name" value="TPR_8"/>
    <property type="match status" value="2"/>
</dbReference>
<dbReference type="PROSITE" id="PS50005">
    <property type="entry name" value="TPR"/>
    <property type="match status" value="2"/>
</dbReference>
<reference evidence="4 5" key="1">
    <citation type="submission" date="2025-04" db="UniProtKB">
        <authorList>
            <consortium name="RefSeq"/>
        </authorList>
    </citation>
    <scope>IDENTIFICATION</scope>
</reference>
<dbReference type="SUPFAM" id="SSF48452">
    <property type="entry name" value="TPR-like"/>
    <property type="match status" value="1"/>
</dbReference>
<dbReference type="AlphaFoldDB" id="A0A6P7X6F9"/>
<evidence type="ECO:0000313" key="6">
    <source>
        <dbReference type="RefSeq" id="XP_030051189.1"/>
    </source>
</evidence>
<evidence type="ECO:0000256" key="2">
    <source>
        <dbReference type="SAM" id="Coils"/>
    </source>
</evidence>
<dbReference type="SMART" id="SM00028">
    <property type="entry name" value="TPR"/>
    <property type="match status" value="2"/>
</dbReference>
<feature type="repeat" description="TPR" evidence="1">
    <location>
        <begin position="217"/>
        <end position="250"/>
    </location>
</feature>
<organism evidence="3 4">
    <name type="scientific">Microcaecilia unicolor</name>
    <dbReference type="NCBI Taxonomy" id="1415580"/>
    <lineage>
        <taxon>Eukaryota</taxon>
        <taxon>Metazoa</taxon>
        <taxon>Chordata</taxon>
        <taxon>Craniata</taxon>
        <taxon>Vertebrata</taxon>
        <taxon>Euteleostomi</taxon>
        <taxon>Amphibia</taxon>
        <taxon>Gymnophiona</taxon>
        <taxon>Siphonopidae</taxon>
        <taxon>Microcaecilia</taxon>
    </lineage>
</organism>
<evidence type="ECO:0000256" key="1">
    <source>
        <dbReference type="PROSITE-ProRule" id="PRU00339"/>
    </source>
</evidence>
<dbReference type="SUPFAM" id="SSF54534">
    <property type="entry name" value="FKBP-like"/>
    <property type="match status" value="1"/>
</dbReference>
<keyword evidence="2" id="KW-0175">Coiled coil</keyword>
<sequence>MSNFCPSSSSPWASPDGTFTKTILVQGTGVEKPKDGSLCHIRLDLEESGASSGERLFRCLTGQWTELLLGEGDVPMDAALDQCLETMLDGEVCRVQVSPTQQNSGCGFNLSLAGFTSVRDSWEMPFEEKWNLALRDKEQGTQNFRQGNAWGAARRYGRALRFLVSLAAAVPLEMAEEYDRIKMALHANLAACQLRLGQYENAARSCDKALEREPRAIKALYRRAVAHAALNELEKAGVDLQEVLRLEPGNAAARQELRRLTEKVREQDTEMAKKMRKLFV</sequence>
<feature type="coiled-coil region" evidence="2">
    <location>
        <begin position="250"/>
        <end position="277"/>
    </location>
</feature>
<dbReference type="InterPro" id="IPR011990">
    <property type="entry name" value="TPR-like_helical_dom_sf"/>
</dbReference>
<accession>A0A6P7X6F9</accession>